<evidence type="ECO:0000313" key="2">
    <source>
        <dbReference type="Proteomes" id="UP000244893"/>
    </source>
</evidence>
<dbReference type="RefSeq" id="WP_116756710.1">
    <property type="nucleotide sequence ID" value="NZ_JBHUEX010000001.1"/>
</dbReference>
<dbReference type="AlphaFoldDB" id="A0A2V1HV54"/>
<organism evidence="1 2">
    <name type="scientific">Amnibacterium flavum</name>
    <dbReference type="NCBI Taxonomy" id="2173173"/>
    <lineage>
        <taxon>Bacteria</taxon>
        <taxon>Bacillati</taxon>
        <taxon>Actinomycetota</taxon>
        <taxon>Actinomycetes</taxon>
        <taxon>Micrococcales</taxon>
        <taxon>Microbacteriaceae</taxon>
        <taxon>Amnibacterium</taxon>
    </lineage>
</organism>
<proteinExistence type="predicted"/>
<protein>
    <recommendedName>
        <fullName evidence="3">Oxidoreductase</fullName>
    </recommendedName>
</protein>
<comment type="caution">
    <text evidence="1">The sequence shown here is derived from an EMBL/GenBank/DDBJ whole genome shotgun (WGS) entry which is preliminary data.</text>
</comment>
<evidence type="ECO:0008006" key="3">
    <source>
        <dbReference type="Google" id="ProtNLM"/>
    </source>
</evidence>
<name>A0A2V1HV54_9MICO</name>
<dbReference type="EMBL" id="QEOP01000002">
    <property type="protein sequence ID" value="PVZ94197.1"/>
    <property type="molecule type" value="Genomic_DNA"/>
</dbReference>
<accession>A0A2V1HV54</accession>
<gene>
    <name evidence="1" type="ORF">DDQ50_10660</name>
</gene>
<evidence type="ECO:0000313" key="1">
    <source>
        <dbReference type="EMBL" id="PVZ94197.1"/>
    </source>
</evidence>
<dbReference type="OrthoDB" id="4925768at2"/>
<reference evidence="1 2" key="1">
    <citation type="submission" date="2018-05" db="EMBL/GenBank/DDBJ databases">
        <title>Amnibacterium sp. M8JJ-5, whole genome shotgun sequence.</title>
        <authorList>
            <person name="Tuo L."/>
        </authorList>
    </citation>
    <scope>NUCLEOTIDE SEQUENCE [LARGE SCALE GENOMIC DNA]</scope>
    <source>
        <strain evidence="1 2">M8JJ-5</strain>
    </source>
</reference>
<dbReference type="Proteomes" id="UP000244893">
    <property type="component" value="Unassembled WGS sequence"/>
</dbReference>
<sequence>MTDSSTTTDAPIAFGVDRLTVTSPGSGPYGDPLLVLASLPESLHPVSSDADLVGLRGTVGWTRVAQGALDSGARGVVVVAPEPVDRDALVALADRSSAPVVLDSPWVHNPAVSAAAEHFRRLTGPSALVEARVELPLASDLFQAALDQLSLLRAAIGPVVALRYLRLDGRGYDALGTLADGTTVSLAAILTGGLPAAATVRLVRPTEAVEVHLPAPDTATPGQAIVSGPDGAVLQVTKYESAHRAAWRRVRELVLTGGRSDDARGFADDLDLLSAAVRTATP</sequence>
<keyword evidence="2" id="KW-1185">Reference proteome</keyword>